<name>A0A9E7ZMK0_9HYPH</name>
<sequence length="120" mass="12703">MLLMTITAKSLSSVSAGVTRVATIGVVGTIQLVRALAHRREVMRLGAELDERGLKDIGLVRSDIDGALATSWLDDPSTVLAERSRSSSNLAAARREHALRHAGSAPMLAQKADITVARCA</sequence>
<accession>A0A9E7ZMK0</accession>
<gene>
    <name evidence="1" type="ORF">NWE54_02015</name>
</gene>
<organism evidence="1">
    <name type="scientific">Bosea sp. NBC_00436</name>
    <dbReference type="NCBI Taxonomy" id="2969620"/>
    <lineage>
        <taxon>Bacteria</taxon>
        <taxon>Pseudomonadati</taxon>
        <taxon>Pseudomonadota</taxon>
        <taxon>Alphaproteobacteria</taxon>
        <taxon>Hyphomicrobiales</taxon>
        <taxon>Boseaceae</taxon>
        <taxon>Bosea</taxon>
    </lineage>
</organism>
<dbReference type="EMBL" id="CP102774">
    <property type="protein sequence ID" value="UZF87593.1"/>
    <property type="molecule type" value="Genomic_DNA"/>
</dbReference>
<proteinExistence type="predicted"/>
<reference evidence="1" key="1">
    <citation type="submission" date="2022-08" db="EMBL/GenBank/DDBJ databases">
        <title>Complete Genome Sequences of 2 Bosea sp. soil isolates.</title>
        <authorList>
            <person name="Alvarez Arevalo M."/>
            <person name="Sterndorff E.B."/>
            <person name="Faurdal D."/>
            <person name="Joergensen T.S."/>
            <person name="Weber T."/>
        </authorList>
    </citation>
    <scope>NUCLEOTIDE SEQUENCE</scope>
    <source>
        <strain evidence="1">NBC_00436</strain>
    </source>
</reference>
<evidence type="ECO:0000313" key="1">
    <source>
        <dbReference type="EMBL" id="UZF87593.1"/>
    </source>
</evidence>
<dbReference type="AlphaFoldDB" id="A0A9E7ZMK0"/>
<protein>
    <submittedName>
        <fullName evidence="1">DUF1127 domain-containing protein</fullName>
    </submittedName>
</protein>